<keyword evidence="12 13" id="KW-0464">Manganese</keyword>
<dbReference type="PROSITE" id="PS50231">
    <property type="entry name" value="RICIN_B_LECTIN"/>
    <property type="match status" value="1"/>
</dbReference>
<evidence type="ECO:0000256" key="3">
    <source>
        <dbReference type="ARBA" id="ARBA00005680"/>
    </source>
</evidence>
<dbReference type="InterPro" id="IPR001173">
    <property type="entry name" value="Glyco_trans_2-like"/>
</dbReference>
<evidence type="ECO:0000256" key="10">
    <source>
        <dbReference type="ARBA" id="ARBA00023157"/>
    </source>
</evidence>
<evidence type="ECO:0000259" key="15">
    <source>
        <dbReference type="SMART" id="SM00458"/>
    </source>
</evidence>
<evidence type="ECO:0000256" key="5">
    <source>
        <dbReference type="ARBA" id="ARBA00022734"/>
    </source>
</evidence>
<dbReference type="EMBL" id="MU826350">
    <property type="protein sequence ID" value="KAJ7381272.1"/>
    <property type="molecule type" value="Genomic_DNA"/>
</dbReference>
<keyword evidence="13" id="KW-0328">Glycosyltransferase</keyword>
<name>A0A9W9ZGH8_9CNID</name>
<proteinExistence type="inferred from homology"/>
<dbReference type="PANTHER" id="PTHR11675:SF138">
    <property type="entry name" value="GLYCOSYLTRANSFERASE 2-LIKE DOMAIN-CONTAINING PROTEIN"/>
    <property type="match status" value="1"/>
</dbReference>
<dbReference type="InterPro" id="IPR045885">
    <property type="entry name" value="GalNAc-T"/>
</dbReference>
<keyword evidence="7 13" id="KW-1133">Transmembrane helix</keyword>
<dbReference type="InterPro" id="IPR000772">
    <property type="entry name" value="Ricin_B_lectin"/>
</dbReference>
<organism evidence="16 17">
    <name type="scientific">Desmophyllum pertusum</name>
    <dbReference type="NCBI Taxonomy" id="174260"/>
    <lineage>
        <taxon>Eukaryota</taxon>
        <taxon>Metazoa</taxon>
        <taxon>Cnidaria</taxon>
        <taxon>Anthozoa</taxon>
        <taxon>Hexacorallia</taxon>
        <taxon>Scleractinia</taxon>
        <taxon>Caryophylliina</taxon>
        <taxon>Caryophylliidae</taxon>
        <taxon>Desmophyllum</taxon>
    </lineage>
</organism>
<dbReference type="GO" id="GO:0000139">
    <property type="term" value="C:Golgi membrane"/>
    <property type="evidence" value="ECO:0007669"/>
    <property type="project" value="UniProtKB-SubCell"/>
</dbReference>
<dbReference type="FunFam" id="3.90.550.10:FF:000053">
    <property type="entry name" value="Polypeptide N-acetylgalactosaminyltransferase"/>
    <property type="match status" value="1"/>
</dbReference>
<evidence type="ECO:0000256" key="14">
    <source>
        <dbReference type="SAM" id="MobiDB-lite"/>
    </source>
</evidence>
<reference evidence="16" key="1">
    <citation type="submission" date="2023-01" db="EMBL/GenBank/DDBJ databases">
        <title>Genome assembly of the deep-sea coral Lophelia pertusa.</title>
        <authorList>
            <person name="Herrera S."/>
            <person name="Cordes E."/>
        </authorList>
    </citation>
    <scope>NUCLEOTIDE SEQUENCE</scope>
    <source>
        <strain evidence="16">USNM1676648</strain>
        <tissue evidence="16">Polyp</tissue>
    </source>
</reference>
<evidence type="ECO:0000313" key="17">
    <source>
        <dbReference type="Proteomes" id="UP001163046"/>
    </source>
</evidence>
<gene>
    <name evidence="16" type="ORF">OS493_001390</name>
</gene>
<dbReference type="Pfam" id="PF00535">
    <property type="entry name" value="Glycos_transf_2"/>
    <property type="match status" value="1"/>
</dbReference>
<evidence type="ECO:0000256" key="12">
    <source>
        <dbReference type="ARBA" id="ARBA00023211"/>
    </source>
</evidence>
<dbReference type="Gene3D" id="2.80.10.50">
    <property type="match status" value="1"/>
</dbReference>
<dbReference type="CDD" id="cd02510">
    <property type="entry name" value="pp-GalNAc-T"/>
    <property type="match status" value="1"/>
</dbReference>
<evidence type="ECO:0000256" key="11">
    <source>
        <dbReference type="ARBA" id="ARBA00023180"/>
    </source>
</evidence>
<evidence type="ECO:0000256" key="1">
    <source>
        <dbReference type="ARBA" id="ARBA00001936"/>
    </source>
</evidence>
<evidence type="ECO:0000256" key="7">
    <source>
        <dbReference type="ARBA" id="ARBA00022989"/>
    </source>
</evidence>
<evidence type="ECO:0000256" key="4">
    <source>
        <dbReference type="ARBA" id="ARBA00022692"/>
    </source>
</evidence>
<feature type="domain" description="Ricin B lectin" evidence="15">
    <location>
        <begin position="542"/>
        <end position="660"/>
    </location>
</feature>
<keyword evidence="17" id="KW-1185">Reference proteome</keyword>
<dbReference type="InterPro" id="IPR029044">
    <property type="entry name" value="Nucleotide-diphossugar_trans"/>
</dbReference>
<dbReference type="SMART" id="SM00458">
    <property type="entry name" value="RICIN"/>
    <property type="match status" value="1"/>
</dbReference>
<dbReference type="SUPFAM" id="SSF50370">
    <property type="entry name" value="Ricin B-like lectins"/>
    <property type="match status" value="1"/>
</dbReference>
<feature type="region of interest" description="Disordered" evidence="14">
    <location>
        <begin position="152"/>
        <end position="176"/>
    </location>
</feature>
<dbReference type="InterPro" id="IPR035992">
    <property type="entry name" value="Ricin_B-like_lectins"/>
</dbReference>
<keyword evidence="6" id="KW-0735">Signal-anchor</keyword>
<comment type="caution">
    <text evidence="16">The sequence shown here is derived from an EMBL/GenBank/DDBJ whole genome shotgun (WGS) entry which is preliminary data.</text>
</comment>
<accession>A0A9W9ZGH8</accession>
<evidence type="ECO:0000256" key="8">
    <source>
        <dbReference type="ARBA" id="ARBA00023034"/>
    </source>
</evidence>
<dbReference type="GO" id="GO:0006493">
    <property type="term" value="P:protein O-linked glycosylation"/>
    <property type="evidence" value="ECO:0007669"/>
    <property type="project" value="TreeGrafter"/>
</dbReference>
<dbReference type="Pfam" id="PF00652">
    <property type="entry name" value="Ricin_B_lectin"/>
    <property type="match status" value="1"/>
</dbReference>
<dbReference type="PANTHER" id="PTHR11675">
    <property type="entry name" value="N-ACETYLGALACTOSAMINYLTRANSFERASE"/>
    <property type="match status" value="1"/>
</dbReference>
<keyword evidence="4 13" id="KW-0812">Transmembrane</keyword>
<comment type="pathway">
    <text evidence="13">Protein modification; protein glycosylation.</text>
</comment>
<dbReference type="EC" id="2.4.1.-" evidence="13"/>
<dbReference type="OrthoDB" id="330637at2759"/>
<protein>
    <recommendedName>
        <fullName evidence="13">Polypeptide N-acetylgalactosaminyltransferase</fullName>
        <ecNumber evidence="13">2.4.1.-</ecNumber>
    </recommendedName>
    <alternativeName>
        <fullName evidence="13">Protein-UDP acetylgalactosaminyltransferase</fullName>
    </alternativeName>
</protein>
<evidence type="ECO:0000256" key="2">
    <source>
        <dbReference type="ARBA" id="ARBA00004323"/>
    </source>
</evidence>
<dbReference type="Proteomes" id="UP001163046">
    <property type="component" value="Unassembled WGS sequence"/>
</dbReference>
<keyword evidence="9 13" id="KW-0472">Membrane</keyword>
<keyword evidence="11" id="KW-0325">Glycoprotein</keyword>
<dbReference type="Gene3D" id="3.90.550.10">
    <property type="entry name" value="Spore Coat Polysaccharide Biosynthesis Protein SpsA, Chain A"/>
    <property type="match status" value="1"/>
</dbReference>
<keyword evidence="10 13" id="KW-1015">Disulfide bond</keyword>
<keyword evidence="8 13" id="KW-0333">Golgi apparatus</keyword>
<sequence length="664" mass="75429">MWCTWQVHKPRQVIIVALLTSIFWFALNTVILVSYQVNIASNELKVAHSVRHENKNNQLGFEWQSEDKNEENKLLPHGISEVGLHGAEKLDTINNEIRSQHKPNHDTLQARQEFIQNHKLNRNTRLETRKKKPKLLKKKLISAVRSIPPEDIRKDTADTNIGGIKKTRDPNGPGEYGKAVVIPAEEKKNEKDGYSKYAFNEYASTKISLERSIQDTRTSGCESKTYPVSDLPTTSVVICFHNEAWSTLLRTVHSVLNRSPPALLYEIILIDDFSTFDHLKKPLEDYVSKLSKVHILRTTKREGLIRARLLGANAAKAQVLTFLDAHCEANVNWLEPLLDRIRQDRTIVPVPVIDIISSTDFSYSGTPAEVIGGFSWDMQFNWHSLPQSIRNKRKDSSQPIRTPTMAGGLFSIDREYFFESGSYDEGMEVWGGENLEMSFRIWQCGGKLEIIPCSRVGHVFRSRFPYKFPGGYHEVTVNLARVVHVWMDDYKKFVFMKRPDLEGVDHGDLTKRLELRKRLKCKSFKWYMENVYPEQQTPSEDYQAYGEVRNPQTGICLDTMARSEGSDLGVSACHGMGGNQYFVLTKDEELKAGQKDSLCVEEAANSVLLVSCDVSSKQWTSKGGALRNTKQGKCLQLQDGGNTVAMSDCNMSANQKWTFSKPSL</sequence>
<feature type="transmembrane region" description="Helical" evidence="13">
    <location>
        <begin position="12"/>
        <end position="35"/>
    </location>
</feature>
<comment type="subcellular location">
    <subcellularLocation>
        <location evidence="2 13">Golgi apparatus membrane</location>
        <topology evidence="2 13">Single-pass type II membrane protein</topology>
    </subcellularLocation>
</comment>
<evidence type="ECO:0000256" key="6">
    <source>
        <dbReference type="ARBA" id="ARBA00022968"/>
    </source>
</evidence>
<dbReference type="SUPFAM" id="SSF53448">
    <property type="entry name" value="Nucleotide-diphospho-sugar transferases"/>
    <property type="match status" value="1"/>
</dbReference>
<dbReference type="GO" id="GO:0030246">
    <property type="term" value="F:carbohydrate binding"/>
    <property type="evidence" value="ECO:0007669"/>
    <property type="project" value="UniProtKB-KW"/>
</dbReference>
<dbReference type="AlphaFoldDB" id="A0A9W9ZGH8"/>
<comment type="cofactor">
    <cofactor evidence="1 13">
        <name>Mn(2+)</name>
        <dbReference type="ChEBI" id="CHEBI:29035"/>
    </cofactor>
</comment>
<keyword evidence="5 13" id="KW-0430">Lectin</keyword>
<evidence type="ECO:0000313" key="16">
    <source>
        <dbReference type="EMBL" id="KAJ7381272.1"/>
    </source>
</evidence>
<keyword evidence="13" id="KW-0808">Transferase</keyword>
<comment type="similarity">
    <text evidence="3 13">Belongs to the glycosyltransferase 2 family. GalNAc-T subfamily.</text>
</comment>
<evidence type="ECO:0000256" key="13">
    <source>
        <dbReference type="RuleBase" id="RU361242"/>
    </source>
</evidence>
<evidence type="ECO:0000256" key="9">
    <source>
        <dbReference type="ARBA" id="ARBA00023136"/>
    </source>
</evidence>
<dbReference type="GO" id="GO:0004653">
    <property type="term" value="F:polypeptide N-acetylgalactosaminyltransferase activity"/>
    <property type="evidence" value="ECO:0007669"/>
    <property type="project" value="TreeGrafter"/>
</dbReference>